<dbReference type="Gene3D" id="3.30.565.10">
    <property type="entry name" value="Histidine kinase-like ATPase, C-terminal domain"/>
    <property type="match status" value="1"/>
</dbReference>
<comment type="caution">
    <text evidence="6">The sequence shown here is derived from an EMBL/GenBank/DDBJ whole genome shotgun (WGS) entry which is preliminary data.</text>
</comment>
<keyword evidence="7" id="KW-1185">Reference proteome</keyword>
<dbReference type="InterPro" id="IPR013783">
    <property type="entry name" value="Ig-like_fold"/>
</dbReference>
<feature type="transmembrane region" description="Helical" evidence="4">
    <location>
        <begin position="773"/>
        <end position="792"/>
    </location>
</feature>
<dbReference type="PANTHER" id="PTHR24421:SF62">
    <property type="entry name" value="SENSORY TRANSDUCTION HISTIDINE KINASE"/>
    <property type="match status" value="1"/>
</dbReference>
<sequence>MNGRFTLQKHKLCSVPDTVIQQPVLLMLWRWCVALCCASVLAGPVAAATLLPQQENNYLTTTVYQHTGWKHVDGAPGFINAIAQTADGWLWLGSANGLFRFDGVKFEQITALGGNPLKSNVISSLYAEGNTLWIGYQYGQASVFDGKSVRHFSEMDGLPPGTIFGFARGPDGKMYIGGNAGVGRLDGQRLVHIWPNGGYGGSQATKMFFDQHGSLWVNAYGDIQVNTPGGTRFETVYRSPDASMSISPDGQIWIAGKSLGLLHYDRARKTFDPVLPAGSNSGPLSVDFQHNGQMLLSRIGAMELVENPQSMRSLARITVQNGLSGEHVLSNLLEDREGNIWVGTTGGLDRLYLGTLTQVVLPPGTTQTGLTAGEDGKVWVTSDHDISLMELDPQGHFSYSGLSSITASVRAPDGVVWFGSETGVWRKRGDEMQFWALPKDLTGKPIMAMAPAANGNGVWVSITRLGLFLLQDGEWRRRAGRLDIPDVSPSSMLLDSKKRLWLGFSESRITLVDGDHVVNYESRDGLGLGNILSLYERNGVLWVGGETGVARLVGHSFVPLRDADGRNFAGVSGIVQRATGELWLYGVDGLHRIDASVIAKVLNAGLTEVPAERFDYRNGLVGVPAQLRPVSSLIEASDGRIWYATDDSVGWLDPAHIRRNSAVPPVYITRLKADDLTYHADDSVSLPKNTRNVQISFTALGLTLPQRMHFKYQLTGVDSLWQDAGNRREAFYTNLAPGNYRFTVMAANEDDVWNAQGASVDFYIPPTFIQSRWFIALMVIVFLALGGLLYLWRVRSLTTRMRERIHERVQERERIARALHDTLLQGVQGLILSVNTATRYMRTDFERGEAMIEDSLNHAELLLSQGRDQVRDLRSGSELKHELPHALTELATHLTRQYGIDIFVTSSAQSQPLRQGAAAELFAIVREALINAARHAGAQFIEVQVNYSRRFLICEVRDGGRGISELELLHNQREGHWGIPGMRERAQKLGGVLFIETRPGEGTLVTVAIPAGKVYLAPGWVLRGWRAIFRRPRRWSATPSD</sequence>
<dbReference type="InterPro" id="IPR003594">
    <property type="entry name" value="HATPase_dom"/>
</dbReference>
<dbReference type="Gene3D" id="2.60.40.10">
    <property type="entry name" value="Immunoglobulins"/>
    <property type="match status" value="1"/>
</dbReference>
<evidence type="ECO:0000256" key="4">
    <source>
        <dbReference type="SAM" id="Phobius"/>
    </source>
</evidence>
<evidence type="ECO:0000313" key="6">
    <source>
        <dbReference type="EMBL" id="MBB5189784.1"/>
    </source>
</evidence>
<evidence type="ECO:0000313" key="7">
    <source>
        <dbReference type="Proteomes" id="UP000543030"/>
    </source>
</evidence>
<dbReference type="InterPro" id="IPR015943">
    <property type="entry name" value="WD40/YVTN_repeat-like_dom_sf"/>
</dbReference>
<dbReference type="EMBL" id="JACHHN010000001">
    <property type="protein sequence ID" value="MBB5189784.1"/>
    <property type="molecule type" value="Genomic_DNA"/>
</dbReference>
<dbReference type="AlphaFoldDB" id="A0A840RB27"/>
<dbReference type="InterPro" id="IPR036890">
    <property type="entry name" value="HATPase_C_sf"/>
</dbReference>
<reference evidence="6 7" key="1">
    <citation type="submission" date="2020-08" db="EMBL/GenBank/DDBJ databases">
        <title>Genomic Encyclopedia of Type Strains, Phase IV (KMG-IV): sequencing the most valuable type-strain genomes for metagenomic binning, comparative biology and taxonomic classification.</title>
        <authorList>
            <person name="Goeker M."/>
        </authorList>
    </citation>
    <scope>NUCLEOTIDE SEQUENCE [LARGE SCALE GENOMIC DNA]</scope>
    <source>
        <strain evidence="6 7">DSM 18233</strain>
    </source>
</reference>
<dbReference type="SUPFAM" id="SSF63829">
    <property type="entry name" value="Calcium-dependent phosphotriesterase"/>
    <property type="match status" value="2"/>
</dbReference>
<dbReference type="GO" id="GO:0016020">
    <property type="term" value="C:membrane"/>
    <property type="evidence" value="ECO:0007669"/>
    <property type="project" value="InterPro"/>
</dbReference>
<evidence type="ECO:0000256" key="3">
    <source>
        <dbReference type="ARBA" id="ARBA00023012"/>
    </source>
</evidence>
<dbReference type="Gene3D" id="2.130.10.10">
    <property type="entry name" value="YVTN repeat-like/Quinoprotein amine dehydrogenase"/>
    <property type="match status" value="3"/>
</dbReference>
<evidence type="ECO:0000256" key="1">
    <source>
        <dbReference type="ARBA" id="ARBA00022679"/>
    </source>
</evidence>
<feature type="domain" description="Histidine kinase/HSP90-like ATPase" evidence="5">
    <location>
        <begin position="916"/>
        <end position="1013"/>
    </location>
</feature>
<dbReference type="InterPro" id="IPR050482">
    <property type="entry name" value="Sensor_HK_TwoCompSys"/>
</dbReference>
<dbReference type="CDD" id="cd16917">
    <property type="entry name" value="HATPase_UhpB-NarQ-NarX-like"/>
    <property type="match status" value="1"/>
</dbReference>
<dbReference type="GO" id="GO:0046983">
    <property type="term" value="F:protein dimerization activity"/>
    <property type="evidence" value="ECO:0007669"/>
    <property type="project" value="InterPro"/>
</dbReference>
<dbReference type="InterPro" id="IPR011110">
    <property type="entry name" value="Reg_prop"/>
</dbReference>
<name>A0A840RB27_9NEIS</name>
<dbReference type="InterPro" id="IPR011712">
    <property type="entry name" value="Sig_transdc_His_kin_sub3_dim/P"/>
</dbReference>
<dbReference type="Pfam" id="PF07730">
    <property type="entry name" value="HisKA_3"/>
    <property type="match status" value="1"/>
</dbReference>
<keyword evidence="1" id="KW-0808">Transferase</keyword>
<dbReference type="Pfam" id="PF07495">
    <property type="entry name" value="Y_Y_Y"/>
    <property type="match status" value="1"/>
</dbReference>
<protein>
    <submittedName>
        <fullName evidence="6">Signal transduction histidine kinase/ligand-binding sensor domain-containing protein</fullName>
    </submittedName>
</protein>
<accession>A0A840RB27</accession>
<gene>
    <name evidence="6" type="ORF">HNQ50_000494</name>
</gene>
<dbReference type="GO" id="GO:0000155">
    <property type="term" value="F:phosphorelay sensor kinase activity"/>
    <property type="evidence" value="ECO:0007669"/>
    <property type="project" value="InterPro"/>
</dbReference>
<dbReference type="Pfam" id="PF07494">
    <property type="entry name" value="Reg_prop"/>
    <property type="match status" value="1"/>
</dbReference>
<keyword evidence="4" id="KW-0472">Membrane</keyword>
<dbReference type="Pfam" id="PF02518">
    <property type="entry name" value="HATPase_c"/>
    <property type="match status" value="1"/>
</dbReference>
<dbReference type="PANTHER" id="PTHR24421">
    <property type="entry name" value="NITRATE/NITRITE SENSOR PROTEIN NARX-RELATED"/>
    <property type="match status" value="1"/>
</dbReference>
<dbReference type="Gene3D" id="1.20.5.1930">
    <property type="match status" value="1"/>
</dbReference>
<dbReference type="RefSeq" id="WP_184097171.1">
    <property type="nucleotide sequence ID" value="NZ_JACHHN010000001.1"/>
</dbReference>
<dbReference type="SMART" id="SM00387">
    <property type="entry name" value="HATPase_c"/>
    <property type="match status" value="1"/>
</dbReference>
<keyword evidence="4" id="KW-0812">Transmembrane</keyword>
<keyword evidence="2 6" id="KW-0418">Kinase</keyword>
<dbReference type="SUPFAM" id="SSF55874">
    <property type="entry name" value="ATPase domain of HSP90 chaperone/DNA topoisomerase II/histidine kinase"/>
    <property type="match status" value="1"/>
</dbReference>
<keyword evidence="3" id="KW-0902">Two-component regulatory system</keyword>
<dbReference type="InterPro" id="IPR011123">
    <property type="entry name" value="Y_Y_Y"/>
</dbReference>
<dbReference type="Proteomes" id="UP000543030">
    <property type="component" value="Unassembled WGS sequence"/>
</dbReference>
<proteinExistence type="predicted"/>
<evidence type="ECO:0000256" key="2">
    <source>
        <dbReference type="ARBA" id="ARBA00022777"/>
    </source>
</evidence>
<evidence type="ECO:0000259" key="5">
    <source>
        <dbReference type="SMART" id="SM00387"/>
    </source>
</evidence>
<keyword evidence="4" id="KW-1133">Transmembrane helix</keyword>
<organism evidence="6 7">
    <name type="scientific">Silvimonas terrae</name>
    <dbReference type="NCBI Taxonomy" id="300266"/>
    <lineage>
        <taxon>Bacteria</taxon>
        <taxon>Pseudomonadati</taxon>
        <taxon>Pseudomonadota</taxon>
        <taxon>Betaproteobacteria</taxon>
        <taxon>Neisseriales</taxon>
        <taxon>Chitinibacteraceae</taxon>
        <taxon>Silvimonas</taxon>
    </lineage>
</organism>